<organism evidence="3 4">
    <name type="scientific">Actinacidiphila polyblastidii</name>
    <dbReference type="NCBI Taxonomy" id="3110430"/>
    <lineage>
        <taxon>Bacteria</taxon>
        <taxon>Bacillati</taxon>
        <taxon>Actinomycetota</taxon>
        <taxon>Actinomycetes</taxon>
        <taxon>Kitasatosporales</taxon>
        <taxon>Streptomycetaceae</taxon>
        <taxon>Actinacidiphila</taxon>
    </lineage>
</organism>
<proteinExistence type="predicted"/>
<evidence type="ECO:0000256" key="2">
    <source>
        <dbReference type="SAM" id="SignalP"/>
    </source>
</evidence>
<evidence type="ECO:0000256" key="1">
    <source>
        <dbReference type="SAM" id="MobiDB-lite"/>
    </source>
</evidence>
<evidence type="ECO:0000313" key="4">
    <source>
        <dbReference type="Proteomes" id="UP001344658"/>
    </source>
</evidence>
<evidence type="ECO:0008006" key="5">
    <source>
        <dbReference type="Google" id="ProtNLM"/>
    </source>
</evidence>
<feature type="chain" id="PRO_5047299295" description="SH3 domain-containing protein" evidence="2">
    <location>
        <begin position="37"/>
        <end position="135"/>
    </location>
</feature>
<name>A0ABU7P3J1_9ACTN</name>
<feature type="region of interest" description="Disordered" evidence="1">
    <location>
        <begin position="46"/>
        <end position="66"/>
    </location>
</feature>
<feature type="signal peptide" evidence="2">
    <location>
        <begin position="1"/>
        <end position="36"/>
    </location>
</feature>
<evidence type="ECO:0000313" key="3">
    <source>
        <dbReference type="EMBL" id="MEE4540361.1"/>
    </source>
</evidence>
<dbReference type="RefSeq" id="WP_330792010.1">
    <property type="nucleotide sequence ID" value="NZ_JAZEWV010000001.1"/>
</dbReference>
<sequence>MGDTTMERRTARIATFSASAVLAAASLISVAPSALAAAPSAAAASTCDQTGTNKDGGSGTVTSSALARRPGPYTTCSPLGQADHNALIYYWCYKVGGYTPDGLYDTWTYGRISGTSQQGWFSDEYLSNHGATHLC</sequence>
<protein>
    <recommendedName>
        <fullName evidence="5">SH3 domain-containing protein</fullName>
    </recommendedName>
</protein>
<dbReference type="Proteomes" id="UP001344658">
    <property type="component" value="Unassembled WGS sequence"/>
</dbReference>
<comment type="caution">
    <text evidence="3">The sequence shown here is derived from an EMBL/GenBank/DDBJ whole genome shotgun (WGS) entry which is preliminary data.</text>
</comment>
<reference evidence="3 4" key="1">
    <citation type="submission" date="2023-12" db="EMBL/GenBank/DDBJ databases">
        <title>Streptomyces sp. V4-01.</title>
        <authorList>
            <person name="Somphong A."/>
            <person name="Phongsopitanun W."/>
        </authorList>
    </citation>
    <scope>NUCLEOTIDE SEQUENCE [LARGE SCALE GENOMIC DNA]</scope>
    <source>
        <strain evidence="3 4">V4-01</strain>
    </source>
</reference>
<gene>
    <name evidence="3" type="ORF">V2S66_00070</name>
</gene>
<keyword evidence="4" id="KW-1185">Reference proteome</keyword>
<accession>A0ABU7P3J1</accession>
<keyword evidence="2" id="KW-0732">Signal</keyword>
<dbReference type="EMBL" id="JAZEWV010000001">
    <property type="protein sequence ID" value="MEE4540361.1"/>
    <property type="molecule type" value="Genomic_DNA"/>
</dbReference>